<dbReference type="EMBL" id="MOBQ01000024">
    <property type="protein sequence ID" value="RON43608.1"/>
    <property type="molecule type" value="Genomic_DNA"/>
</dbReference>
<evidence type="ECO:0000313" key="3">
    <source>
        <dbReference type="Proteomes" id="UP000285349"/>
    </source>
</evidence>
<protein>
    <recommendedName>
        <fullName evidence="1">DUF4440 domain-containing protein</fullName>
    </recommendedName>
</protein>
<accession>A0A423K018</accession>
<dbReference type="AlphaFoldDB" id="A0A423K018"/>
<sequence>MNQAADTALFTLAQALEEKRLSLMIDANIDGFEQLLSSDVVYVHSSGYADDKASYLKKFRDGVFVYHGAEQHLEKVSALGDDAFMATGSISIDATIGGVLRHLQALLLVVWRKESGTWRLLGHQTTSLPQG</sequence>
<dbReference type="OrthoDB" id="9814800at2"/>
<dbReference type="Pfam" id="PF14534">
    <property type="entry name" value="DUF4440"/>
    <property type="match status" value="1"/>
</dbReference>
<name>A0A423K018_9PSED</name>
<evidence type="ECO:0000313" key="2">
    <source>
        <dbReference type="EMBL" id="RON43608.1"/>
    </source>
</evidence>
<dbReference type="InterPro" id="IPR032710">
    <property type="entry name" value="NTF2-like_dom_sf"/>
</dbReference>
<dbReference type="SUPFAM" id="SSF54427">
    <property type="entry name" value="NTF2-like"/>
    <property type="match status" value="1"/>
</dbReference>
<gene>
    <name evidence="2" type="ORF">BK666_21325</name>
</gene>
<evidence type="ECO:0000259" key="1">
    <source>
        <dbReference type="Pfam" id="PF14534"/>
    </source>
</evidence>
<feature type="domain" description="DUF4440" evidence="1">
    <location>
        <begin position="15"/>
        <end position="120"/>
    </location>
</feature>
<organism evidence="2 3">
    <name type="scientific">Pseudomonas frederiksbergensis</name>
    <dbReference type="NCBI Taxonomy" id="104087"/>
    <lineage>
        <taxon>Bacteria</taxon>
        <taxon>Pseudomonadati</taxon>
        <taxon>Pseudomonadota</taxon>
        <taxon>Gammaproteobacteria</taxon>
        <taxon>Pseudomonadales</taxon>
        <taxon>Pseudomonadaceae</taxon>
        <taxon>Pseudomonas</taxon>
    </lineage>
</organism>
<reference evidence="2 3" key="1">
    <citation type="submission" date="2016-10" db="EMBL/GenBank/DDBJ databases">
        <title>Comparative genome analysis of multiple Pseudomonas spp. focuses on biocontrol and plant growth promoting traits.</title>
        <authorList>
            <person name="Tao X.-Y."/>
            <person name="Taylor C.G."/>
        </authorList>
    </citation>
    <scope>NUCLEOTIDE SEQUENCE [LARGE SCALE GENOMIC DNA]</scope>
    <source>
        <strain evidence="2 3">37A10</strain>
    </source>
</reference>
<dbReference type="InterPro" id="IPR027843">
    <property type="entry name" value="DUF4440"/>
</dbReference>
<dbReference type="Proteomes" id="UP000285349">
    <property type="component" value="Unassembled WGS sequence"/>
</dbReference>
<dbReference type="Gene3D" id="3.10.450.50">
    <property type="match status" value="1"/>
</dbReference>
<proteinExistence type="predicted"/>
<dbReference type="RefSeq" id="WP_123512863.1">
    <property type="nucleotide sequence ID" value="NZ_MOBQ01000024.1"/>
</dbReference>
<comment type="caution">
    <text evidence="2">The sequence shown here is derived from an EMBL/GenBank/DDBJ whole genome shotgun (WGS) entry which is preliminary data.</text>
</comment>